<comment type="subcellular location">
    <subcellularLocation>
        <location evidence="1">Secreted</location>
    </subcellularLocation>
</comment>
<dbReference type="HOGENOM" id="CLU_2063939_0_0_1"/>
<name>B4JRM2_DROGR</name>
<evidence type="ECO:0000256" key="7">
    <source>
        <dbReference type="ARBA" id="ARBA00023157"/>
    </source>
</evidence>
<organism evidence="10">
    <name type="scientific">Drosophila grimshawi</name>
    <name type="common">Hawaiian fruit fly</name>
    <name type="synonym">Idiomyia grimshawi</name>
    <dbReference type="NCBI Taxonomy" id="7222"/>
    <lineage>
        <taxon>Eukaryota</taxon>
        <taxon>Metazoa</taxon>
        <taxon>Ecdysozoa</taxon>
        <taxon>Arthropoda</taxon>
        <taxon>Hexapoda</taxon>
        <taxon>Insecta</taxon>
        <taxon>Pterygota</taxon>
        <taxon>Neoptera</taxon>
        <taxon>Endopterygota</taxon>
        <taxon>Diptera</taxon>
        <taxon>Brachycera</taxon>
        <taxon>Muscomorpha</taxon>
        <taxon>Ephydroidea</taxon>
        <taxon>Drosophilidae</taxon>
        <taxon>Drosophila</taxon>
        <taxon>Hawaiian Drosophila</taxon>
    </lineage>
</organism>
<dbReference type="FunCoup" id="B4JRM2">
    <property type="interactions" value="3"/>
</dbReference>
<proteinExistence type="inferred from homology"/>
<reference evidence="9 10" key="1">
    <citation type="journal article" date="2007" name="Nature">
        <title>Evolution of genes and genomes on the Drosophila phylogeny.</title>
        <authorList>
            <consortium name="Drosophila 12 Genomes Consortium"/>
            <person name="Clark A.G."/>
            <person name="Eisen M.B."/>
            <person name="Smith D.R."/>
            <person name="Bergman C.M."/>
            <person name="Oliver B."/>
            <person name="Markow T.A."/>
            <person name="Kaufman T.C."/>
            <person name="Kellis M."/>
            <person name="Gelbart W."/>
            <person name="Iyer V.N."/>
            <person name="Pollard D.A."/>
            <person name="Sackton T.B."/>
            <person name="Larracuente A.M."/>
            <person name="Singh N.D."/>
            <person name="Abad J.P."/>
            <person name="Abt D.N."/>
            <person name="Adryan B."/>
            <person name="Aguade M."/>
            <person name="Akashi H."/>
            <person name="Anderson W.W."/>
            <person name="Aquadro C.F."/>
            <person name="Ardell D.H."/>
            <person name="Arguello R."/>
            <person name="Artieri C.G."/>
            <person name="Barbash D.A."/>
            <person name="Barker D."/>
            <person name="Barsanti P."/>
            <person name="Batterham P."/>
            <person name="Batzoglou S."/>
            <person name="Begun D."/>
            <person name="Bhutkar A."/>
            <person name="Blanco E."/>
            <person name="Bosak S.A."/>
            <person name="Bradley R.K."/>
            <person name="Brand A.D."/>
            <person name="Brent M.R."/>
            <person name="Brooks A.N."/>
            <person name="Brown R.H."/>
            <person name="Butlin R.K."/>
            <person name="Caggese C."/>
            <person name="Calvi B.R."/>
            <person name="Bernardo de Carvalho A."/>
            <person name="Caspi A."/>
            <person name="Castrezana S."/>
            <person name="Celniker S.E."/>
            <person name="Chang J.L."/>
            <person name="Chapple C."/>
            <person name="Chatterji S."/>
            <person name="Chinwalla A."/>
            <person name="Civetta A."/>
            <person name="Clifton S.W."/>
            <person name="Comeron J.M."/>
            <person name="Costello J.C."/>
            <person name="Coyne J.A."/>
            <person name="Daub J."/>
            <person name="David R.G."/>
            <person name="Delcher A.L."/>
            <person name="Delehaunty K."/>
            <person name="Do C.B."/>
            <person name="Ebling H."/>
            <person name="Edwards K."/>
            <person name="Eickbush T."/>
            <person name="Evans J.D."/>
            <person name="Filipski A."/>
            <person name="Findeiss S."/>
            <person name="Freyhult E."/>
            <person name="Fulton L."/>
            <person name="Fulton R."/>
            <person name="Garcia A.C."/>
            <person name="Gardiner A."/>
            <person name="Garfield D.A."/>
            <person name="Garvin B.E."/>
            <person name="Gibson G."/>
            <person name="Gilbert D."/>
            <person name="Gnerre S."/>
            <person name="Godfrey J."/>
            <person name="Good R."/>
            <person name="Gotea V."/>
            <person name="Gravely B."/>
            <person name="Greenberg A.J."/>
            <person name="Griffiths-Jones S."/>
            <person name="Gross S."/>
            <person name="Guigo R."/>
            <person name="Gustafson E.A."/>
            <person name="Haerty W."/>
            <person name="Hahn M.W."/>
            <person name="Halligan D.L."/>
            <person name="Halpern A.L."/>
            <person name="Halter G.M."/>
            <person name="Han M.V."/>
            <person name="Heger A."/>
            <person name="Hillier L."/>
            <person name="Hinrichs A.S."/>
            <person name="Holmes I."/>
            <person name="Hoskins R.A."/>
            <person name="Hubisz M.J."/>
            <person name="Hultmark D."/>
            <person name="Huntley M.A."/>
            <person name="Jaffe D.B."/>
            <person name="Jagadeeshan S."/>
            <person name="Jeck W.R."/>
            <person name="Johnson J."/>
            <person name="Jones C.D."/>
            <person name="Jordan W.C."/>
            <person name="Karpen G.H."/>
            <person name="Kataoka E."/>
            <person name="Keightley P.D."/>
            <person name="Kheradpour P."/>
            <person name="Kirkness E.F."/>
            <person name="Koerich L.B."/>
            <person name="Kristiansen K."/>
            <person name="Kudrna D."/>
            <person name="Kulathinal R.J."/>
            <person name="Kumar S."/>
            <person name="Kwok R."/>
            <person name="Lander E."/>
            <person name="Langley C.H."/>
            <person name="Lapoint R."/>
            <person name="Lazzaro B.P."/>
            <person name="Lee S.J."/>
            <person name="Levesque L."/>
            <person name="Li R."/>
            <person name="Lin C.F."/>
            <person name="Lin M.F."/>
            <person name="Lindblad-Toh K."/>
            <person name="Llopart A."/>
            <person name="Long M."/>
            <person name="Low L."/>
            <person name="Lozovsky E."/>
            <person name="Lu J."/>
            <person name="Luo M."/>
            <person name="Machado C.A."/>
            <person name="Makalowski W."/>
            <person name="Marzo M."/>
            <person name="Matsuda M."/>
            <person name="Matzkin L."/>
            <person name="McAllister B."/>
            <person name="McBride C.S."/>
            <person name="McKernan B."/>
            <person name="McKernan K."/>
            <person name="Mendez-Lago M."/>
            <person name="Minx P."/>
            <person name="Mollenhauer M.U."/>
            <person name="Montooth K."/>
            <person name="Mount S.M."/>
            <person name="Mu X."/>
            <person name="Myers E."/>
            <person name="Negre B."/>
            <person name="Newfeld S."/>
            <person name="Nielsen R."/>
            <person name="Noor M.A."/>
            <person name="O'Grady P."/>
            <person name="Pachter L."/>
            <person name="Papaceit M."/>
            <person name="Parisi M.J."/>
            <person name="Parisi M."/>
            <person name="Parts L."/>
            <person name="Pedersen J.S."/>
            <person name="Pesole G."/>
            <person name="Phillippy A.M."/>
            <person name="Ponting C.P."/>
            <person name="Pop M."/>
            <person name="Porcelli D."/>
            <person name="Powell J.R."/>
            <person name="Prohaska S."/>
            <person name="Pruitt K."/>
            <person name="Puig M."/>
            <person name="Quesneville H."/>
            <person name="Ram K.R."/>
            <person name="Rand D."/>
            <person name="Rasmussen M.D."/>
            <person name="Reed L.K."/>
            <person name="Reenan R."/>
            <person name="Reily A."/>
            <person name="Remington K.A."/>
            <person name="Rieger T.T."/>
            <person name="Ritchie M.G."/>
            <person name="Robin C."/>
            <person name="Rogers Y.H."/>
            <person name="Rohde C."/>
            <person name="Rozas J."/>
            <person name="Rubenfield M.J."/>
            <person name="Ruiz A."/>
            <person name="Russo S."/>
            <person name="Salzberg S.L."/>
            <person name="Sanchez-Gracia A."/>
            <person name="Saranga D.J."/>
            <person name="Sato H."/>
            <person name="Schaeffer S.W."/>
            <person name="Schatz M.C."/>
            <person name="Schlenke T."/>
            <person name="Schwartz R."/>
            <person name="Segarra C."/>
            <person name="Singh R.S."/>
            <person name="Sirot L."/>
            <person name="Sirota M."/>
            <person name="Sisneros N.B."/>
            <person name="Smith C.D."/>
            <person name="Smith T.F."/>
            <person name="Spieth J."/>
            <person name="Stage D.E."/>
            <person name="Stark A."/>
            <person name="Stephan W."/>
            <person name="Strausberg R.L."/>
            <person name="Strempel S."/>
            <person name="Sturgill D."/>
            <person name="Sutton G."/>
            <person name="Sutton G.G."/>
            <person name="Tao W."/>
            <person name="Teichmann S."/>
            <person name="Tobari Y.N."/>
            <person name="Tomimura Y."/>
            <person name="Tsolas J.M."/>
            <person name="Valente V.L."/>
            <person name="Venter E."/>
            <person name="Venter J.C."/>
            <person name="Vicario S."/>
            <person name="Vieira F.G."/>
            <person name="Vilella A.J."/>
            <person name="Villasante A."/>
            <person name="Walenz B."/>
            <person name="Wang J."/>
            <person name="Wasserman M."/>
            <person name="Watts T."/>
            <person name="Wilson D."/>
            <person name="Wilson R.K."/>
            <person name="Wing R.A."/>
            <person name="Wolfner M.F."/>
            <person name="Wong A."/>
            <person name="Wong G.K."/>
            <person name="Wu C.I."/>
            <person name="Wu G."/>
            <person name="Yamamoto D."/>
            <person name="Yang H.P."/>
            <person name="Yang S.P."/>
            <person name="Yorke J.A."/>
            <person name="Yoshida K."/>
            <person name="Zdobnov E."/>
            <person name="Zhang P."/>
            <person name="Zhang Y."/>
            <person name="Zimin A.V."/>
            <person name="Baldwin J."/>
            <person name="Abdouelleil A."/>
            <person name="Abdulkadir J."/>
            <person name="Abebe A."/>
            <person name="Abera B."/>
            <person name="Abreu J."/>
            <person name="Acer S.C."/>
            <person name="Aftuck L."/>
            <person name="Alexander A."/>
            <person name="An P."/>
            <person name="Anderson E."/>
            <person name="Anderson S."/>
            <person name="Arachi H."/>
            <person name="Azer M."/>
            <person name="Bachantsang P."/>
            <person name="Barry A."/>
            <person name="Bayul T."/>
            <person name="Berlin A."/>
            <person name="Bessette D."/>
            <person name="Bloom T."/>
            <person name="Blye J."/>
            <person name="Boguslavskiy L."/>
            <person name="Bonnet C."/>
            <person name="Boukhgalter B."/>
            <person name="Bourzgui I."/>
            <person name="Brown A."/>
            <person name="Cahill P."/>
            <person name="Channer S."/>
            <person name="Cheshatsang Y."/>
            <person name="Chuda L."/>
            <person name="Citroen M."/>
            <person name="Collymore A."/>
            <person name="Cooke P."/>
            <person name="Costello M."/>
            <person name="D'Aco K."/>
            <person name="Daza R."/>
            <person name="De Haan G."/>
            <person name="DeGray S."/>
            <person name="DeMaso C."/>
            <person name="Dhargay N."/>
            <person name="Dooley K."/>
            <person name="Dooley E."/>
            <person name="Doricent M."/>
            <person name="Dorje P."/>
            <person name="Dorjee K."/>
            <person name="Dupes A."/>
            <person name="Elong R."/>
            <person name="Falk J."/>
            <person name="Farina A."/>
            <person name="Faro S."/>
            <person name="Ferguson D."/>
            <person name="Fisher S."/>
            <person name="Foley C.D."/>
            <person name="Franke A."/>
            <person name="Friedrich D."/>
            <person name="Gadbois L."/>
            <person name="Gearin G."/>
            <person name="Gearin C.R."/>
            <person name="Giannoukos G."/>
            <person name="Goode T."/>
            <person name="Graham J."/>
            <person name="Grandbois E."/>
            <person name="Grewal S."/>
            <person name="Gyaltsen K."/>
            <person name="Hafez N."/>
            <person name="Hagos B."/>
            <person name="Hall J."/>
            <person name="Henson C."/>
            <person name="Hollinger A."/>
            <person name="Honan T."/>
            <person name="Huard M.D."/>
            <person name="Hughes L."/>
            <person name="Hurhula B."/>
            <person name="Husby M.E."/>
            <person name="Kamat A."/>
            <person name="Kanga B."/>
            <person name="Kashin S."/>
            <person name="Khazanovich D."/>
            <person name="Kisner P."/>
            <person name="Lance K."/>
            <person name="Lara M."/>
            <person name="Lee W."/>
            <person name="Lennon N."/>
            <person name="Letendre F."/>
            <person name="LeVine R."/>
            <person name="Lipovsky A."/>
            <person name="Liu X."/>
            <person name="Liu J."/>
            <person name="Liu S."/>
            <person name="Lokyitsang T."/>
            <person name="Lokyitsang Y."/>
            <person name="Lubonja R."/>
            <person name="Lui A."/>
            <person name="MacDonald P."/>
            <person name="Magnisalis V."/>
            <person name="Maru K."/>
            <person name="Matthews C."/>
            <person name="McCusker W."/>
            <person name="McDonough S."/>
            <person name="Mehta T."/>
            <person name="Meldrim J."/>
            <person name="Meneus L."/>
            <person name="Mihai O."/>
            <person name="Mihalev A."/>
            <person name="Mihova T."/>
            <person name="Mittelman R."/>
            <person name="Mlenga V."/>
            <person name="Montmayeur A."/>
            <person name="Mulrain L."/>
            <person name="Navidi A."/>
            <person name="Naylor J."/>
            <person name="Negash T."/>
            <person name="Nguyen T."/>
            <person name="Nguyen N."/>
            <person name="Nicol R."/>
            <person name="Norbu C."/>
            <person name="Norbu N."/>
            <person name="Novod N."/>
            <person name="O'Neill B."/>
            <person name="Osman S."/>
            <person name="Markiewicz E."/>
            <person name="Oyono O.L."/>
            <person name="Patti C."/>
            <person name="Phunkhang P."/>
            <person name="Pierre F."/>
            <person name="Priest M."/>
            <person name="Raghuraman S."/>
            <person name="Rege F."/>
            <person name="Reyes R."/>
            <person name="Rise C."/>
            <person name="Rogov P."/>
            <person name="Ross K."/>
            <person name="Ryan E."/>
            <person name="Settipalli S."/>
            <person name="Shea T."/>
            <person name="Sherpa N."/>
            <person name="Shi L."/>
            <person name="Shih D."/>
            <person name="Sparrow T."/>
            <person name="Spaulding J."/>
            <person name="Stalker J."/>
            <person name="Stange-Thomann N."/>
            <person name="Stavropoulos S."/>
            <person name="Stone C."/>
            <person name="Strader C."/>
            <person name="Tesfaye S."/>
            <person name="Thomson T."/>
            <person name="Thoulutsang Y."/>
            <person name="Thoulutsang D."/>
            <person name="Topham K."/>
            <person name="Topping I."/>
            <person name="Tsamla T."/>
            <person name="Vassiliev H."/>
            <person name="Vo A."/>
            <person name="Wangchuk T."/>
            <person name="Wangdi T."/>
            <person name="Weiand M."/>
            <person name="Wilkinson J."/>
            <person name="Wilson A."/>
            <person name="Yadav S."/>
            <person name="Young G."/>
            <person name="Yu Q."/>
            <person name="Zembek L."/>
            <person name="Zhong D."/>
            <person name="Zimmer A."/>
            <person name="Zwirko Z."/>
            <person name="Jaffe D.B."/>
            <person name="Alvarez P."/>
            <person name="Brockman W."/>
            <person name="Butler J."/>
            <person name="Chin C."/>
            <person name="Gnerre S."/>
            <person name="Grabherr M."/>
            <person name="Kleber M."/>
            <person name="Mauceli E."/>
            <person name="MacCallum I."/>
        </authorList>
    </citation>
    <scope>NUCLEOTIDE SEQUENCE [LARGE SCALE GENOMIC DNA]</scope>
    <source>
        <strain evidence="10">Tucson 15287-2541.00</strain>
    </source>
</reference>
<dbReference type="OrthoDB" id="7872179at2759"/>
<dbReference type="PhylomeDB" id="B4JRM2"/>
<dbReference type="eggNOG" id="ENOG502T95G">
    <property type="taxonomic scope" value="Eukaryota"/>
</dbReference>
<evidence type="ECO:0000256" key="6">
    <source>
        <dbReference type="ARBA" id="ARBA00022859"/>
    </source>
</evidence>
<evidence type="ECO:0000313" key="10">
    <source>
        <dbReference type="Proteomes" id="UP000001070"/>
    </source>
</evidence>
<keyword evidence="7" id="KW-1015">Disulfide bond</keyword>
<dbReference type="Pfam" id="PF08194">
    <property type="entry name" value="DIM"/>
    <property type="match status" value="1"/>
</dbReference>
<dbReference type="GO" id="GO:0045087">
    <property type="term" value="P:innate immune response"/>
    <property type="evidence" value="ECO:0007669"/>
    <property type="project" value="UniProtKB-KW"/>
</dbReference>
<feature type="chain" id="PRO_5002809359" evidence="8">
    <location>
        <begin position="22"/>
        <end position="123"/>
    </location>
</feature>
<dbReference type="Proteomes" id="UP000001070">
    <property type="component" value="Unassembled WGS sequence"/>
</dbReference>
<dbReference type="KEGG" id="dgr:6567918"/>
<dbReference type="InterPro" id="IPR013172">
    <property type="entry name" value="Bomanin"/>
</dbReference>
<gene>
    <name evidence="9" type="primary">Dgri\GH19807</name>
    <name evidence="9" type="ORF">Dgri_GH19807</name>
</gene>
<evidence type="ECO:0000256" key="2">
    <source>
        <dbReference type="ARBA" id="ARBA00005379"/>
    </source>
</evidence>
<evidence type="ECO:0000256" key="4">
    <source>
        <dbReference type="ARBA" id="ARBA00022588"/>
    </source>
</evidence>
<dbReference type="GO" id="GO:0005576">
    <property type="term" value="C:extracellular region"/>
    <property type="evidence" value="ECO:0007669"/>
    <property type="project" value="UniProtKB-SubCell"/>
</dbReference>
<keyword evidence="6" id="KW-0391">Immunity</keyword>
<evidence type="ECO:0000256" key="8">
    <source>
        <dbReference type="SAM" id="SignalP"/>
    </source>
</evidence>
<sequence>MANFSVAFAVFMLSALAISQAAVYIGGGCYDCNPPGGQARGVYTGLNGGGGGRLAGGGGGGGGGGGSYYNGGGGGRPVYSGNFGPNGYSGGGGRRGGGGYRGGGYGGGGGADYDTGLTQIISG</sequence>
<evidence type="ECO:0000256" key="5">
    <source>
        <dbReference type="ARBA" id="ARBA00022729"/>
    </source>
</evidence>
<keyword evidence="5 8" id="KW-0732">Signal</keyword>
<dbReference type="InParanoid" id="B4JRM2"/>
<keyword evidence="10" id="KW-1185">Reference proteome</keyword>
<feature type="signal peptide" evidence="8">
    <location>
        <begin position="1"/>
        <end position="21"/>
    </location>
</feature>
<protein>
    <submittedName>
        <fullName evidence="9">GH19807</fullName>
    </submittedName>
</protein>
<evidence type="ECO:0000256" key="3">
    <source>
        <dbReference type="ARBA" id="ARBA00022525"/>
    </source>
</evidence>
<dbReference type="OMA" id="GQGPGIY"/>
<keyword evidence="3" id="KW-0964">Secreted</keyword>
<accession>B4JRM2</accession>
<dbReference type="STRING" id="7222.B4JRM2"/>
<evidence type="ECO:0000313" key="9">
    <source>
        <dbReference type="EMBL" id="EDV94412.1"/>
    </source>
</evidence>
<comment type="similarity">
    <text evidence="2">Belongs to the bomanin family.</text>
</comment>
<dbReference type="EMBL" id="CH916373">
    <property type="protein sequence ID" value="EDV94412.1"/>
    <property type="molecule type" value="Genomic_DNA"/>
</dbReference>
<keyword evidence="4" id="KW-0399">Innate immunity</keyword>
<dbReference type="AlphaFoldDB" id="B4JRM2"/>
<evidence type="ECO:0000256" key="1">
    <source>
        <dbReference type="ARBA" id="ARBA00004613"/>
    </source>
</evidence>